<protein>
    <recommendedName>
        <fullName evidence="2">C2 domain-containing protein</fullName>
    </recommendedName>
</protein>
<evidence type="ECO:0000256" key="1">
    <source>
        <dbReference type="SAM" id="MobiDB-lite"/>
    </source>
</evidence>
<evidence type="ECO:0000313" key="3">
    <source>
        <dbReference type="EMBL" id="CAE0269945.1"/>
    </source>
</evidence>
<accession>A0A7S3GL87</accession>
<feature type="compositionally biased region" description="Acidic residues" evidence="1">
    <location>
        <begin position="119"/>
        <end position="134"/>
    </location>
</feature>
<dbReference type="Gene3D" id="1.20.920.20">
    <property type="match status" value="1"/>
</dbReference>
<dbReference type="InterPro" id="IPR000008">
    <property type="entry name" value="C2_dom"/>
</dbReference>
<sequence length="765" mass="84418">MLEGAVENLRRETLTRHSQSLHASYKDLRKNMEDGNDNAGTSIVDTKRKRAMDAILNKLQTMGNDNVCVKANQYLANVDLGSSSRGLVGRLGGMSVPNSARGSHPNTPGSAYVYRGGFSDDENEDDESDEEGEEGEKGRDSAKGGGVGKGGNDVASLPEEMWEDESANKPLLEVNEFISRSLAAVQAFTSSAIVKLLEPVDIDDVGNDLIGTAKVKLGIGKPGYRDFEGWIPVQSGSKEGKTVGEVLVRVEESFEKGSIYTKVTVFEARNLPVMDVVGIPRLSKIDELGTACDPFVVVHIGESYFTTKVRPRTLNPVWDQTFEVEGAQEVWLEIFDEDASGFLKRQATSVALSTSSRRDSVKSEESESEEGGGGGEGEDEDEEEQPENEDTKELFLSCMETIDGAETVNIRAKRRDKCSKVAFKKMVAVLAESDKCSSMRTVGYDENSVVMPDDMKAKCASVPIFAHNEDGSKEVVGVLSASHTDSDATFDSEDIVCLIRVAKAMASPIQMANKMAELRARKRAEELSLLGADKETRQAMAMAREHRKVKREMEVMLSDLLQELREIKNYRSPPPVVHSVLKAVLLVLNEPMRELQQWMSVTKKIDLVRKGGTSTLTRLEKFDPTAPCEVSSDVKYRTVEGILKEHRSSAVKKASQAVITLFEYVLSLILSISHPHPCHHPPSLPPLHLHARTHMHTHTHVHRHTSIAVYPLLFLPPLLLPLLHLPSLFIYNRWVKVVLALRNDAKKLVKSVSSSKNASFIRALD</sequence>
<dbReference type="SMART" id="SM00239">
    <property type="entry name" value="C2"/>
    <property type="match status" value="1"/>
</dbReference>
<gene>
    <name evidence="3" type="ORF">PBIL07802_LOCUS32298</name>
</gene>
<dbReference type="CDD" id="cd00030">
    <property type="entry name" value="C2"/>
    <property type="match status" value="1"/>
</dbReference>
<evidence type="ECO:0000259" key="2">
    <source>
        <dbReference type="PROSITE" id="PS50004"/>
    </source>
</evidence>
<dbReference type="EMBL" id="HBIB01049024">
    <property type="protein sequence ID" value="CAE0269945.1"/>
    <property type="molecule type" value="Transcribed_RNA"/>
</dbReference>
<organism evidence="3">
    <name type="scientific">Palpitomonas bilix</name>
    <dbReference type="NCBI Taxonomy" id="652834"/>
    <lineage>
        <taxon>Eukaryota</taxon>
        <taxon>Eukaryota incertae sedis</taxon>
    </lineage>
</organism>
<name>A0A7S3GL87_9EUKA</name>
<feature type="compositionally biased region" description="Basic and acidic residues" evidence="1">
    <location>
        <begin position="356"/>
        <end position="365"/>
    </location>
</feature>
<feature type="compositionally biased region" description="Polar residues" evidence="1">
    <location>
        <begin position="97"/>
        <end position="109"/>
    </location>
</feature>
<dbReference type="PROSITE" id="PS50004">
    <property type="entry name" value="C2"/>
    <property type="match status" value="1"/>
</dbReference>
<dbReference type="AlphaFoldDB" id="A0A7S3GL87"/>
<feature type="domain" description="C2" evidence="2">
    <location>
        <begin position="242"/>
        <end position="371"/>
    </location>
</feature>
<dbReference type="Pfam" id="PF00168">
    <property type="entry name" value="C2"/>
    <property type="match status" value="1"/>
</dbReference>
<dbReference type="Gene3D" id="2.60.40.150">
    <property type="entry name" value="C2 domain"/>
    <property type="match status" value="1"/>
</dbReference>
<proteinExistence type="predicted"/>
<reference evidence="3" key="1">
    <citation type="submission" date="2021-01" db="EMBL/GenBank/DDBJ databases">
        <authorList>
            <person name="Corre E."/>
            <person name="Pelletier E."/>
            <person name="Niang G."/>
            <person name="Scheremetjew M."/>
            <person name="Finn R."/>
            <person name="Kale V."/>
            <person name="Holt S."/>
            <person name="Cochrane G."/>
            <person name="Meng A."/>
            <person name="Brown T."/>
            <person name="Cohen L."/>
        </authorList>
    </citation>
    <scope>NUCLEOTIDE SEQUENCE</scope>
    <source>
        <strain evidence="3">NIES-2562</strain>
    </source>
</reference>
<feature type="compositionally biased region" description="Acidic residues" evidence="1">
    <location>
        <begin position="366"/>
        <end position="390"/>
    </location>
</feature>
<feature type="region of interest" description="Disordered" evidence="1">
    <location>
        <begin position="354"/>
        <end position="391"/>
    </location>
</feature>
<dbReference type="InterPro" id="IPR035892">
    <property type="entry name" value="C2_domain_sf"/>
</dbReference>
<dbReference type="SUPFAM" id="SSF49562">
    <property type="entry name" value="C2 domain (Calcium/lipid-binding domain, CaLB)"/>
    <property type="match status" value="1"/>
</dbReference>
<feature type="region of interest" description="Disordered" evidence="1">
    <location>
        <begin position="96"/>
        <end position="155"/>
    </location>
</feature>